<dbReference type="EMBL" id="FNIW01000012">
    <property type="protein sequence ID" value="SDO24705.1"/>
    <property type="molecule type" value="Genomic_DNA"/>
</dbReference>
<evidence type="ECO:0000313" key="4">
    <source>
        <dbReference type="Proteomes" id="UP000198779"/>
    </source>
</evidence>
<dbReference type="STRING" id="645274.SAMN04487901_10719"/>
<reference evidence="3 4" key="2">
    <citation type="submission" date="2016-10" db="EMBL/GenBank/DDBJ databases">
        <authorList>
            <person name="Varghese N."/>
            <person name="Submissions S."/>
        </authorList>
    </citation>
    <scope>NUCLEOTIDE SEQUENCE</scope>
    <source>
        <strain evidence="3">BP1-145</strain>
        <strain evidence="4">BP1-148</strain>
    </source>
</reference>
<organism evidence="3 5">
    <name type="scientific">Prevotella communis</name>
    <dbReference type="NCBI Taxonomy" id="2913614"/>
    <lineage>
        <taxon>Bacteria</taxon>
        <taxon>Pseudomonadati</taxon>
        <taxon>Bacteroidota</taxon>
        <taxon>Bacteroidia</taxon>
        <taxon>Bacteroidales</taxon>
        <taxon>Prevotellaceae</taxon>
        <taxon>Prevotella</taxon>
    </lineage>
</organism>
<name>A0A1H0HZW7_9BACT</name>
<evidence type="ECO:0000313" key="2">
    <source>
        <dbReference type="EMBL" id="SDG65833.1"/>
    </source>
</evidence>
<keyword evidence="4" id="KW-1185">Reference proteome</keyword>
<dbReference type="PANTHER" id="PTHR41775:SF1">
    <property type="entry name" value="PEPTIDASE M6-LIKE DOMAIN-CONTAINING PROTEIN"/>
    <property type="match status" value="1"/>
</dbReference>
<keyword evidence="3" id="KW-0482">Metalloprotease</keyword>
<keyword evidence="3" id="KW-0378">Hydrolase</keyword>
<feature type="domain" description="Peptidase M6-like" evidence="1">
    <location>
        <begin position="52"/>
        <end position="270"/>
    </location>
</feature>
<accession>A0A1G7W1L6</accession>
<proteinExistence type="predicted"/>
<sequence length="520" mass="58335">MALLMMPIYGHAQREFAPVHGDCLPDNTDDAMVSHRAGVKKLPAAKTNWDPEKTYRQLVILVEFSDTTFSYSSTPNTFYHKMFNESGFNDGNGAGCVADYFRDQSNGILNLQFDVYGPVKVSKSSQPYSNPTKSTRNYGKDAFIEATNKVIADNPGMDFSVYDWDGDRYVEQVIYVYAGCTGNVNNEASYGHIWPNTSSFSTITTPDSYKISNYTCSAELWPSSKPISCGLGTACHEFTHSLGLPDIYPVNGNGYSICDEWDLMDGGNFTNYGWCPPNYTPVEKWILGWLSFTDLENPVTITGLKPASDGGKVYRIKHSDSEWLLLENRQHQGWDAGAPGKGLVIYHVNYDGSVWRGNTVNNNANARRFELVHADNMDYDAWTDYMDKNELGTYAVSPRMQNRHLSTSPYPWTTDSTSFINNELTETSVPAPKMNYPNGDGDYQLNKSVTNIQMTEDGLISFDFMGGDKTGIEQLKSQASNLKPQTYDLLGRRLSDTHGKGLIIQRRADGTIRKYYKKMQ</sequence>
<gene>
    <name evidence="3" type="ORF">SAMN04487900_11290</name>
    <name evidence="2" type="ORF">SAMN04487901_10719</name>
</gene>
<dbReference type="GO" id="GO:0008237">
    <property type="term" value="F:metallopeptidase activity"/>
    <property type="evidence" value="ECO:0007669"/>
    <property type="project" value="UniProtKB-KW"/>
</dbReference>
<dbReference type="AlphaFoldDB" id="A0A1H0HZW7"/>
<dbReference type="Proteomes" id="UP000199134">
    <property type="component" value="Unassembled WGS sequence"/>
</dbReference>
<dbReference type="PANTHER" id="PTHR41775">
    <property type="entry name" value="SECRETED PROTEIN-RELATED"/>
    <property type="match status" value="1"/>
</dbReference>
<dbReference type="InterPro" id="IPR008757">
    <property type="entry name" value="Peptidase_M6-like_domain"/>
</dbReference>
<keyword evidence="2" id="KW-0645">Protease</keyword>
<evidence type="ECO:0000313" key="5">
    <source>
        <dbReference type="Proteomes" id="UP000199134"/>
    </source>
</evidence>
<dbReference type="EMBL" id="FNCQ01000007">
    <property type="protein sequence ID" value="SDG65833.1"/>
    <property type="molecule type" value="Genomic_DNA"/>
</dbReference>
<evidence type="ECO:0000259" key="1">
    <source>
        <dbReference type="Pfam" id="PF05547"/>
    </source>
</evidence>
<dbReference type="Pfam" id="PF05547">
    <property type="entry name" value="Peptidase_M6"/>
    <property type="match status" value="1"/>
</dbReference>
<dbReference type="SUPFAM" id="SSF55486">
    <property type="entry name" value="Metalloproteases ('zincins'), catalytic domain"/>
    <property type="match status" value="1"/>
</dbReference>
<dbReference type="NCBIfam" id="TIGR03296">
    <property type="entry name" value="M6dom_TIGR03296"/>
    <property type="match status" value="1"/>
</dbReference>
<protein>
    <submittedName>
        <fullName evidence="3">M6 family metalloprotease domain-containing protein</fullName>
    </submittedName>
</protein>
<reference evidence="2 5" key="1">
    <citation type="submission" date="2016-10" db="EMBL/GenBank/DDBJ databases">
        <authorList>
            <person name="de Groot N.N."/>
        </authorList>
    </citation>
    <scope>NUCLEOTIDE SEQUENCE [LARGE SCALE GENOMIC DNA]</scope>
    <source>
        <strain evidence="5">BP1-145</strain>
        <strain evidence="2">BP1-148</strain>
    </source>
</reference>
<dbReference type="GO" id="GO:0006508">
    <property type="term" value="P:proteolysis"/>
    <property type="evidence" value="ECO:0007669"/>
    <property type="project" value="UniProtKB-KW"/>
</dbReference>
<evidence type="ECO:0000313" key="3">
    <source>
        <dbReference type="EMBL" id="SDO24705.1"/>
    </source>
</evidence>
<accession>A0A1H0HZW7</accession>
<dbReference type="Proteomes" id="UP000198779">
    <property type="component" value="Unassembled WGS sequence"/>
</dbReference>